<dbReference type="EMBL" id="JAENGP010000009">
    <property type="protein sequence ID" value="MBK1781356.1"/>
    <property type="molecule type" value="Genomic_DNA"/>
</dbReference>
<sequence>MSFPSFFNQVPTISLRDPLAEFLGAASDGVIEYTYPDIVKLAGHSCPTVAGAYLMTLKALQKLYGTELPERGAIKVAFSDSQLNGVTGVIANVVSFITGATTDNGFKGLKGQFDRRNLLDFNVPHEGTIKFQRLDTSAQVTVSFNSAVVPASPELMPALFNCLAPSATPEQRQQFALQWQDRVKRILKNADHPELIVFH</sequence>
<dbReference type="Proteomes" id="UP000635316">
    <property type="component" value="Unassembled WGS sequence"/>
</dbReference>
<accession>A0ABS1ECM3</accession>
<dbReference type="Pfam" id="PF02663">
    <property type="entry name" value="FmdE"/>
    <property type="match status" value="1"/>
</dbReference>
<name>A0ABS1ECM3_9BURK</name>
<feature type="domain" description="Formylmethanofuran dehydrogenase subunit E" evidence="1">
    <location>
        <begin position="43"/>
        <end position="190"/>
    </location>
</feature>
<proteinExistence type="predicted"/>
<evidence type="ECO:0000313" key="3">
    <source>
        <dbReference type="Proteomes" id="UP000635316"/>
    </source>
</evidence>
<comment type="caution">
    <text evidence="2">The sequence shown here is derived from an EMBL/GenBank/DDBJ whole genome shotgun (WGS) entry which is preliminary data.</text>
</comment>
<keyword evidence="3" id="KW-1185">Reference proteome</keyword>
<evidence type="ECO:0000313" key="2">
    <source>
        <dbReference type="EMBL" id="MBK1781356.1"/>
    </source>
</evidence>
<dbReference type="RefSeq" id="WP_200236172.1">
    <property type="nucleotide sequence ID" value="NZ_JAENGP010000009.1"/>
</dbReference>
<dbReference type="InterPro" id="IPR003814">
    <property type="entry name" value="FmdEsu_dom"/>
</dbReference>
<evidence type="ECO:0000259" key="1">
    <source>
        <dbReference type="Pfam" id="PF02663"/>
    </source>
</evidence>
<reference evidence="2 3" key="1">
    <citation type="submission" date="2020-12" db="EMBL/GenBank/DDBJ databases">
        <authorList>
            <person name="Lu T."/>
            <person name="Wang Q."/>
            <person name="Han X."/>
        </authorList>
    </citation>
    <scope>NUCLEOTIDE SEQUENCE [LARGE SCALE GENOMIC DNA]</scope>
    <source>
        <strain evidence="2 3">WQ 585</strain>
    </source>
</reference>
<dbReference type="SUPFAM" id="SSF143555">
    <property type="entry name" value="FwdE-like"/>
    <property type="match status" value="1"/>
</dbReference>
<protein>
    <recommendedName>
        <fullName evidence="1">Formylmethanofuran dehydrogenase subunit E domain-containing protein</fullName>
    </recommendedName>
</protein>
<organism evidence="2 3">
    <name type="scientific">Advenella mandrilli</name>
    <dbReference type="NCBI Taxonomy" id="2800330"/>
    <lineage>
        <taxon>Bacteria</taxon>
        <taxon>Pseudomonadati</taxon>
        <taxon>Pseudomonadota</taxon>
        <taxon>Betaproteobacteria</taxon>
        <taxon>Burkholderiales</taxon>
        <taxon>Alcaligenaceae</taxon>
    </lineage>
</organism>
<gene>
    <name evidence="2" type="ORF">JHL22_09005</name>
</gene>